<protein>
    <submittedName>
        <fullName evidence="2">Uncharacterized protein</fullName>
    </submittedName>
</protein>
<organism evidence="2 3">
    <name type="scientific">Candidatus Uhrbacteria bacterium CG10_big_fil_rev_8_21_14_0_10_48_11</name>
    <dbReference type="NCBI Taxonomy" id="1975037"/>
    <lineage>
        <taxon>Bacteria</taxon>
        <taxon>Candidatus Uhriibacteriota</taxon>
    </lineage>
</organism>
<reference evidence="2 3" key="1">
    <citation type="submission" date="2017-09" db="EMBL/GenBank/DDBJ databases">
        <title>Depth-based differentiation of microbial function through sediment-hosted aquifers and enrichment of novel symbionts in the deep terrestrial subsurface.</title>
        <authorList>
            <person name="Probst A.J."/>
            <person name="Ladd B."/>
            <person name="Jarett J.K."/>
            <person name="Geller-Mcgrath D.E."/>
            <person name="Sieber C.M."/>
            <person name="Emerson J.B."/>
            <person name="Anantharaman K."/>
            <person name="Thomas B.C."/>
            <person name="Malmstrom R."/>
            <person name="Stieglmeier M."/>
            <person name="Klingl A."/>
            <person name="Woyke T."/>
            <person name="Ryan C.M."/>
            <person name="Banfield J.F."/>
        </authorList>
    </citation>
    <scope>NUCLEOTIDE SEQUENCE [LARGE SCALE GENOMIC DNA]</scope>
    <source>
        <strain evidence="2">CG10_big_fil_rev_8_21_14_0_10_48_11</strain>
    </source>
</reference>
<evidence type="ECO:0000313" key="3">
    <source>
        <dbReference type="Proteomes" id="UP000231152"/>
    </source>
</evidence>
<dbReference type="AlphaFoldDB" id="A0A2M8LE62"/>
<name>A0A2M8LE62_9BACT</name>
<gene>
    <name evidence="2" type="ORF">COV04_03345</name>
</gene>
<evidence type="ECO:0000256" key="1">
    <source>
        <dbReference type="SAM" id="MobiDB-lite"/>
    </source>
</evidence>
<comment type="caution">
    <text evidence="2">The sequence shown here is derived from an EMBL/GenBank/DDBJ whole genome shotgun (WGS) entry which is preliminary data.</text>
</comment>
<feature type="region of interest" description="Disordered" evidence="1">
    <location>
        <begin position="26"/>
        <end position="88"/>
    </location>
</feature>
<dbReference type="EMBL" id="PFET01000011">
    <property type="protein sequence ID" value="PJE75718.1"/>
    <property type="molecule type" value="Genomic_DNA"/>
</dbReference>
<dbReference type="Proteomes" id="UP000231152">
    <property type="component" value="Unassembled WGS sequence"/>
</dbReference>
<evidence type="ECO:0000313" key="2">
    <source>
        <dbReference type="EMBL" id="PJE75718.1"/>
    </source>
</evidence>
<accession>A0A2M8LE62</accession>
<feature type="compositionally biased region" description="Polar residues" evidence="1">
    <location>
        <begin position="41"/>
        <end position="52"/>
    </location>
</feature>
<proteinExistence type="predicted"/>
<sequence length="88" mass="9903">MDKYIHKDDALFDVHKLPVTWSQRHGIETPTKKRSPLDTMSVAQQEKAANTVTDERSSSHGATRDAATNFGFHIETNPDDTLHVDVNE</sequence>